<dbReference type="Pfam" id="PF00069">
    <property type="entry name" value="Pkinase"/>
    <property type="match status" value="1"/>
</dbReference>
<reference evidence="10" key="1">
    <citation type="submission" date="2023-04" db="EMBL/GenBank/DDBJ databases">
        <title>Phytophthora fragariaefolia NBRC 109709.</title>
        <authorList>
            <person name="Ichikawa N."/>
            <person name="Sato H."/>
            <person name="Tonouchi N."/>
        </authorList>
    </citation>
    <scope>NUCLEOTIDE SEQUENCE</scope>
    <source>
        <strain evidence="10">NBRC 109709</strain>
    </source>
</reference>
<dbReference type="PROSITE" id="PS50011">
    <property type="entry name" value="PROTEIN_KINASE_DOM"/>
    <property type="match status" value="1"/>
</dbReference>
<feature type="binding site" evidence="6">
    <location>
        <position position="61"/>
    </location>
    <ligand>
        <name>ATP</name>
        <dbReference type="ChEBI" id="CHEBI:30616"/>
    </ligand>
</feature>
<dbReference type="InterPro" id="IPR001245">
    <property type="entry name" value="Ser-Thr/Tyr_kinase_cat_dom"/>
</dbReference>
<dbReference type="AlphaFoldDB" id="A0A9W6YES6"/>
<accession>A0A9W6YES6</accession>
<dbReference type="Proteomes" id="UP001165121">
    <property type="component" value="Unassembled WGS sequence"/>
</dbReference>
<protein>
    <submittedName>
        <fullName evidence="10">Unnamed protein product</fullName>
    </submittedName>
</protein>
<gene>
    <name evidence="10" type="ORF">Pfra01_002638000</name>
</gene>
<keyword evidence="3 6" id="KW-0547">Nucleotide-binding</keyword>
<dbReference type="GO" id="GO:0004674">
    <property type="term" value="F:protein serine/threonine kinase activity"/>
    <property type="evidence" value="ECO:0007669"/>
    <property type="project" value="UniProtKB-KW"/>
</dbReference>
<feature type="region of interest" description="Disordered" evidence="8">
    <location>
        <begin position="1"/>
        <end position="26"/>
    </location>
</feature>
<keyword evidence="4" id="KW-0418">Kinase</keyword>
<sequence length="239" mass="25630">MPLFRKKSRASSSSSSSSSSSPPSVSGSIPFSELALGKVVGAGRSGATYSAHWRGRHVAAKVVDASGGRSDELLRELQREEHVAGALRHENVVAFLGSAAAPPRYCLVFEFLEGGTLAALLRQSRSAPLDVFRLAADMARGMSYLHEHAVVHRDLKSSNVLLDARGAAKIADFGLSCALELGRAADLTAETGTYGWMAPEVIRHEPYSSKADVYSFAVVLWELLARDVPFKGQTPMQSE</sequence>
<dbReference type="PANTHER" id="PTHR44329">
    <property type="entry name" value="SERINE/THREONINE-PROTEIN KINASE TNNI3K-RELATED"/>
    <property type="match status" value="1"/>
</dbReference>
<keyword evidence="5 6" id="KW-0067">ATP-binding</keyword>
<dbReference type="InterPro" id="IPR008271">
    <property type="entry name" value="Ser/Thr_kinase_AS"/>
</dbReference>
<dbReference type="SMART" id="SM00220">
    <property type="entry name" value="S_TKc"/>
    <property type="match status" value="1"/>
</dbReference>
<dbReference type="InterPro" id="IPR011009">
    <property type="entry name" value="Kinase-like_dom_sf"/>
</dbReference>
<dbReference type="OrthoDB" id="4062651at2759"/>
<evidence type="ECO:0000256" key="7">
    <source>
        <dbReference type="RuleBase" id="RU000304"/>
    </source>
</evidence>
<evidence type="ECO:0000256" key="2">
    <source>
        <dbReference type="ARBA" id="ARBA00022679"/>
    </source>
</evidence>
<keyword evidence="11" id="KW-1185">Reference proteome</keyword>
<dbReference type="PROSITE" id="PS00107">
    <property type="entry name" value="PROTEIN_KINASE_ATP"/>
    <property type="match status" value="1"/>
</dbReference>
<keyword evidence="1 7" id="KW-0723">Serine/threonine-protein kinase</keyword>
<evidence type="ECO:0000256" key="8">
    <source>
        <dbReference type="SAM" id="MobiDB-lite"/>
    </source>
</evidence>
<feature type="domain" description="Protein kinase" evidence="9">
    <location>
        <begin position="34"/>
        <end position="239"/>
    </location>
</feature>
<keyword evidence="2" id="KW-0808">Transferase</keyword>
<evidence type="ECO:0000313" key="11">
    <source>
        <dbReference type="Proteomes" id="UP001165121"/>
    </source>
</evidence>
<comment type="caution">
    <text evidence="10">The sequence shown here is derived from an EMBL/GenBank/DDBJ whole genome shotgun (WGS) entry which is preliminary data.</text>
</comment>
<evidence type="ECO:0000256" key="6">
    <source>
        <dbReference type="PROSITE-ProRule" id="PRU10141"/>
    </source>
</evidence>
<comment type="similarity">
    <text evidence="7">Belongs to the protein kinase superfamily.</text>
</comment>
<dbReference type="EMBL" id="BSXT01005512">
    <property type="protein sequence ID" value="GMF60732.1"/>
    <property type="molecule type" value="Genomic_DNA"/>
</dbReference>
<dbReference type="SUPFAM" id="SSF56112">
    <property type="entry name" value="Protein kinase-like (PK-like)"/>
    <property type="match status" value="1"/>
</dbReference>
<dbReference type="PRINTS" id="PR00109">
    <property type="entry name" value="TYRKINASE"/>
</dbReference>
<evidence type="ECO:0000313" key="10">
    <source>
        <dbReference type="EMBL" id="GMF60732.1"/>
    </source>
</evidence>
<evidence type="ECO:0000256" key="1">
    <source>
        <dbReference type="ARBA" id="ARBA00022527"/>
    </source>
</evidence>
<dbReference type="PROSITE" id="PS00108">
    <property type="entry name" value="PROTEIN_KINASE_ST"/>
    <property type="match status" value="1"/>
</dbReference>
<organism evidence="10 11">
    <name type="scientific">Phytophthora fragariaefolia</name>
    <dbReference type="NCBI Taxonomy" id="1490495"/>
    <lineage>
        <taxon>Eukaryota</taxon>
        <taxon>Sar</taxon>
        <taxon>Stramenopiles</taxon>
        <taxon>Oomycota</taxon>
        <taxon>Peronosporomycetes</taxon>
        <taxon>Peronosporales</taxon>
        <taxon>Peronosporaceae</taxon>
        <taxon>Phytophthora</taxon>
    </lineage>
</organism>
<dbReference type="GO" id="GO:0005524">
    <property type="term" value="F:ATP binding"/>
    <property type="evidence" value="ECO:0007669"/>
    <property type="project" value="UniProtKB-UniRule"/>
</dbReference>
<evidence type="ECO:0000256" key="4">
    <source>
        <dbReference type="ARBA" id="ARBA00022777"/>
    </source>
</evidence>
<evidence type="ECO:0000259" key="9">
    <source>
        <dbReference type="PROSITE" id="PS50011"/>
    </source>
</evidence>
<dbReference type="InterPro" id="IPR000719">
    <property type="entry name" value="Prot_kinase_dom"/>
</dbReference>
<dbReference type="InterPro" id="IPR051681">
    <property type="entry name" value="Ser/Thr_Kinases-Pseudokinases"/>
</dbReference>
<proteinExistence type="inferred from homology"/>
<evidence type="ECO:0000256" key="5">
    <source>
        <dbReference type="ARBA" id="ARBA00022840"/>
    </source>
</evidence>
<evidence type="ECO:0000256" key="3">
    <source>
        <dbReference type="ARBA" id="ARBA00022741"/>
    </source>
</evidence>
<dbReference type="PANTHER" id="PTHR44329:SF288">
    <property type="entry name" value="MITOGEN-ACTIVATED PROTEIN KINASE KINASE KINASE 20"/>
    <property type="match status" value="1"/>
</dbReference>
<dbReference type="Gene3D" id="1.10.510.10">
    <property type="entry name" value="Transferase(Phosphotransferase) domain 1"/>
    <property type="match status" value="1"/>
</dbReference>
<dbReference type="CDD" id="cd13999">
    <property type="entry name" value="STKc_MAP3K-like"/>
    <property type="match status" value="1"/>
</dbReference>
<dbReference type="InterPro" id="IPR017441">
    <property type="entry name" value="Protein_kinase_ATP_BS"/>
</dbReference>
<dbReference type="PIRSF" id="PIRSF000654">
    <property type="entry name" value="Integrin-linked_kinase"/>
    <property type="match status" value="1"/>
</dbReference>
<name>A0A9W6YES6_9STRA</name>
<feature type="compositionally biased region" description="Low complexity" evidence="8">
    <location>
        <begin position="10"/>
        <end position="26"/>
    </location>
</feature>